<keyword evidence="2" id="KW-1185">Reference proteome</keyword>
<comment type="caution">
    <text evidence="1">The sequence shown here is derived from an EMBL/GenBank/DDBJ whole genome shotgun (WGS) entry which is preliminary data.</text>
</comment>
<dbReference type="EMBL" id="BMAU01021387">
    <property type="protein sequence ID" value="GFY29032.1"/>
    <property type="molecule type" value="Genomic_DNA"/>
</dbReference>
<proteinExistence type="predicted"/>
<organism evidence="1 2">
    <name type="scientific">Trichonephila clavipes</name>
    <name type="common">Golden silk orbweaver</name>
    <name type="synonym">Nephila clavipes</name>
    <dbReference type="NCBI Taxonomy" id="2585209"/>
    <lineage>
        <taxon>Eukaryota</taxon>
        <taxon>Metazoa</taxon>
        <taxon>Ecdysozoa</taxon>
        <taxon>Arthropoda</taxon>
        <taxon>Chelicerata</taxon>
        <taxon>Arachnida</taxon>
        <taxon>Araneae</taxon>
        <taxon>Araneomorphae</taxon>
        <taxon>Entelegynae</taxon>
        <taxon>Araneoidea</taxon>
        <taxon>Nephilidae</taxon>
        <taxon>Trichonephila</taxon>
    </lineage>
</organism>
<dbReference type="AlphaFoldDB" id="A0A8X6W660"/>
<sequence>MLPTNFRTPLGSLDRNAHSSWPIEPIRDPSYSWEQNKVWRALEAMRQRCHIVLGKILHYSKRCALSWCNCLRFRNAQFMTNHSEGHPTITVQLSFHSWHALVGQAGRRVTGAVVVFHSFRTFLEQLVPLKNTPIYPWQPHRRPL</sequence>
<protein>
    <submittedName>
        <fullName evidence="1">Uncharacterized protein</fullName>
    </submittedName>
</protein>
<evidence type="ECO:0000313" key="1">
    <source>
        <dbReference type="EMBL" id="GFY29032.1"/>
    </source>
</evidence>
<gene>
    <name evidence="1" type="ORF">TNCV_4721601</name>
</gene>
<dbReference type="Proteomes" id="UP000887159">
    <property type="component" value="Unassembled WGS sequence"/>
</dbReference>
<accession>A0A8X6W660</accession>
<name>A0A8X6W660_TRICX</name>
<reference evidence="1" key="1">
    <citation type="submission" date="2020-08" db="EMBL/GenBank/DDBJ databases">
        <title>Multicomponent nature underlies the extraordinary mechanical properties of spider dragline silk.</title>
        <authorList>
            <person name="Kono N."/>
            <person name="Nakamura H."/>
            <person name="Mori M."/>
            <person name="Yoshida Y."/>
            <person name="Ohtoshi R."/>
            <person name="Malay A.D."/>
            <person name="Moran D.A.P."/>
            <person name="Tomita M."/>
            <person name="Numata K."/>
            <person name="Arakawa K."/>
        </authorList>
    </citation>
    <scope>NUCLEOTIDE SEQUENCE</scope>
</reference>
<evidence type="ECO:0000313" key="2">
    <source>
        <dbReference type="Proteomes" id="UP000887159"/>
    </source>
</evidence>